<proteinExistence type="predicted"/>
<organism evidence="2 3">
    <name type="scientific">Mycolicibacterium peregrinum</name>
    <name type="common">Mycobacterium peregrinum</name>
    <dbReference type="NCBI Taxonomy" id="43304"/>
    <lineage>
        <taxon>Bacteria</taxon>
        <taxon>Bacillati</taxon>
        <taxon>Actinomycetota</taxon>
        <taxon>Actinomycetes</taxon>
        <taxon>Mycobacteriales</taxon>
        <taxon>Mycobacteriaceae</taxon>
        <taxon>Mycolicibacterium</taxon>
    </lineage>
</organism>
<feature type="signal peptide" evidence="1">
    <location>
        <begin position="1"/>
        <end position="24"/>
    </location>
</feature>
<gene>
    <name evidence="2" type="ORF">EJD98_29990</name>
</gene>
<keyword evidence="3" id="KW-1185">Reference proteome</keyword>
<sequence>MRTLIAVLLTVLLCLTGCSSNDRPADPLSAWNDTSAKNSITEFVKRTTTQGTPEFVAPEDRIAVFDNDGTLWAEAPLPFQAAFVFDELKRRAPHEPALAADPMVQAALKSDVATLLAGDRHEGLLHVLALTHSGMTTDEFNQRVTDWMATARHPRFDKPYDQLTYEPQQQLLSYLRANGFRTFIVSGGGADFMRVFSQRVYGIPPEQVVGSTGTTRYELRDGKPVLVKTLDYVFVDDKAGKPSGIHEFVGRRPILAVGNSDGDQAMLEYTTIDNPRPSLGVLVHHTDAEREYAYDADPPSSGKLVTALQQAGPNGWTVVDMKNDWKTVFAQ</sequence>
<evidence type="ECO:0000313" key="2">
    <source>
        <dbReference type="EMBL" id="TGB36149.1"/>
    </source>
</evidence>
<dbReference type="Pfam" id="PF12710">
    <property type="entry name" value="HAD"/>
    <property type="match status" value="1"/>
</dbReference>
<dbReference type="InterPro" id="IPR036412">
    <property type="entry name" value="HAD-like_sf"/>
</dbReference>
<comment type="caution">
    <text evidence="2">The sequence shown here is derived from an EMBL/GenBank/DDBJ whole genome shotgun (WGS) entry which is preliminary data.</text>
</comment>
<accession>A0A4Z0HIA3</accession>
<keyword evidence="2" id="KW-0378">Hydrolase</keyword>
<dbReference type="RefSeq" id="WP_135362287.1">
    <property type="nucleotide sequence ID" value="NZ_RWJZ01000027.1"/>
</dbReference>
<dbReference type="Proteomes" id="UP000297792">
    <property type="component" value="Unassembled WGS sequence"/>
</dbReference>
<evidence type="ECO:0000313" key="3">
    <source>
        <dbReference type="Proteomes" id="UP000297792"/>
    </source>
</evidence>
<dbReference type="InterPro" id="IPR023214">
    <property type="entry name" value="HAD_sf"/>
</dbReference>
<protein>
    <submittedName>
        <fullName evidence="2">Haloacid dehalogenase-like hydrolase</fullName>
    </submittedName>
</protein>
<feature type="chain" id="PRO_5038994265" evidence="1">
    <location>
        <begin position="25"/>
        <end position="331"/>
    </location>
</feature>
<dbReference type="SUPFAM" id="SSF56784">
    <property type="entry name" value="HAD-like"/>
    <property type="match status" value="1"/>
</dbReference>
<dbReference type="AlphaFoldDB" id="A0A4Z0HIA3"/>
<dbReference type="GO" id="GO:0016787">
    <property type="term" value="F:hydrolase activity"/>
    <property type="evidence" value="ECO:0007669"/>
    <property type="project" value="UniProtKB-KW"/>
</dbReference>
<evidence type="ECO:0000256" key="1">
    <source>
        <dbReference type="SAM" id="SignalP"/>
    </source>
</evidence>
<dbReference type="Gene3D" id="3.40.50.1000">
    <property type="entry name" value="HAD superfamily/HAD-like"/>
    <property type="match status" value="1"/>
</dbReference>
<reference evidence="2 3" key="1">
    <citation type="submission" date="2018-12" db="EMBL/GenBank/DDBJ databases">
        <title>Draft genome sequences of Mycolicibacterium peregrinum isolated from a pig with lymphadenitis and from soil on the same Japanese pig farm.</title>
        <authorList>
            <person name="Komatsu T."/>
            <person name="Ohya K."/>
            <person name="Sawai K."/>
            <person name="Odoi J.O."/>
            <person name="Otsu K."/>
            <person name="Ota A."/>
            <person name="Ito T."/>
            <person name="Kawai M."/>
            <person name="Maruyama F."/>
        </authorList>
    </citation>
    <scope>NUCLEOTIDE SEQUENCE [LARGE SCALE GENOMIC DNA]</scope>
    <source>
        <strain evidence="2 3">138</strain>
    </source>
</reference>
<dbReference type="EMBL" id="RWKA01000027">
    <property type="protein sequence ID" value="TGB36149.1"/>
    <property type="molecule type" value="Genomic_DNA"/>
</dbReference>
<dbReference type="CDD" id="cd01427">
    <property type="entry name" value="HAD_like"/>
    <property type="match status" value="1"/>
</dbReference>
<name>A0A4Z0HIA3_MYCPR</name>
<keyword evidence="1" id="KW-0732">Signal</keyword>